<dbReference type="OrthoDB" id="9798978at2"/>
<protein>
    <recommendedName>
        <fullName evidence="10">Fumarate hydratase class I</fullName>
        <ecNumber evidence="10">4.2.1.2</ecNumber>
    </recommendedName>
</protein>
<evidence type="ECO:0000256" key="10">
    <source>
        <dbReference type="PIRNR" id="PIRNR001394"/>
    </source>
</evidence>
<dbReference type="Proteomes" id="UP001549111">
    <property type="component" value="Unassembled WGS sequence"/>
</dbReference>
<keyword evidence="7 10" id="KW-0408">Iron</keyword>
<keyword evidence="9 10" id="KW-0456">Lyase</keyword>
<organism evidence="14 15">
    <name type="scientific">Sphaerotilus sulfidivorans</name>
    <dbReference type="NCBI Taxonomy" id="639200"/>
    <lineage>
        <taxon>Bacteria</taxon>
        <taxon>Pseudomonadati</taxon>
        <taxon>Pseudomonadota</taxon>
        <taxon>Betaproteobacteria</taxon>
        <taxon>Burkholderiales</taxon>
        <taxon>Sphaerotilaceae</taxon>
        <taxon>Sphaerotilus</taxon>
    </lineage>
</organism>
<dbReference type="Pfam" id="PF05681">
    <property type="entry name" value="Fumerase"/>
    <property type="match status" value="1"/>
</dbReference>
<feature type="domain" description="Fe-S hydro-lyase tartrate dehydratase alpha-type catalytic" evidence="11">
    <location>
        <begin position="11"/>
        <end position="285"/>
    </location>
</feature>
<dbReference type="GO" id="GO:0046872">
    <property type="term" value="F:metal ion binding"/>
    <property type="evidence" value="ECO:0007669"/>
    <property type="project" value="UniProtKB-UniRule"/>
</dbReference>
<evidence type="ECO:0000313" key="16">
    <source>
        <dbReference type="Proteomes" id="UP001549111"/>
    </source>
</evidence>
<evidence type="ECO:0000256" key="5">
    <source>
        <dbReference type="ARBA" id="ARBA00022485"/>
    </source>
</evidence>
<dbReference type="AlphaFoldDB" id="A0A5C1PZL3"/>
<comment type="subunit">
    <text evidence="4 10">Homodimer.</text>
</comment>
<dbReference type="InterPro" id="IPR011167">
    <property type="entry name" value="Fe_dep_fumarate_hydratase"/>
</dbReference>
<accession>A0A5C1PZL3</accession>
<evidence type="ECO:0000256" key="3">
    <source>
        <dbReference type="ARBA" id="ARBA00008876"/>
    </source>
</evidence>
<keyword evidence="16" id="KW-1185">Reference proteome</keyword>
<dbReference type="PANTHER" id="PTHR43351:SF2">
    <property type="entry name" value="L(+)-TARTRATE DEHYDRATASE SUBUNIT BETA-RELATED"/>
    <property type="match status" value="1"/>
</dbReference>
<keyword evidence="6 10" id="KW-0479">Metal-binding</keyword>
<comment type="cofactor">
    <cofactor evidence="2 10">
        <name>[4Fe-4S] cluster</name>
        <dbReference type="ChEBI" id="CHEBI:49883"/>
    </cofactor>
</comment>
<evidence type="ECO:0000256" key="9">
    <source>
        <dbReference type="ARBA" id="ARBA00023239"/>
    </source>
</evidence>
<dbReference type="EMBL" id="CP035708">
    <property type="protein sequence ID" value="QEN01243.1"/>
    <property type="molecule type" value="Genomic_DNA"/>
</dbReference>
<keyword evidence="8 10" id="KW-0411">Iron-sulfur</keyword>
<evidence type="ECO:0000313" key="14">
    <source>
        <dbReference type="EMBL" id="QEN01243.1"/>
    </source>
</evidence>
<dbReference type="NCBIfam" id="NF004885">
    <property type="entry name" value="PRK06246.1"/>
    <property type="match status" value="1"/>
</dbReference>
<dbReference type="Gene3D" id="3.20.130.10">
    <property type="entry name" value="Fe-S hydro-lyase, tartrate dehydratase beta-type, catalytic domain"/>
    <property type="match status" value="1"/>
</dbReference>
<dbReference type="Proteomes" id="UP000323522">
    <property type="component" value="Chromosome"/>
</dbReference>
<dbReference type="KEGG" id="snn:EWH46_10960"/>
<keyword evidence="5 10" id="KW-0004">4Fe-4S</keyword>
<dbReference type="InterPro" id="IPR036660">
    <property type="entry name" value="Fe-S_hydroAse_TtdB_cat_sf"/>
</dbReference>
<reference evidence="14 15" key="1">
    <citation type="submission" date="2019-02" db="EMBL/GenBank/DDBJ databases">
        <title>Complete Genome Sequence and Methylome Analysis of Sphaerotilus natans subsp. sulfidivorans D-507.</title>
        <authorList>
            <person name="Fomenkov A."/>
            <person name="Gridneva E."/>
            <person name="Smolyakov D."/>
            <person name="Dubinina G."/>
            <person name="Vincze T."/>
            <person name="Grabovich M."/>
            <person name="Roberts R.J."/>
        </authorList>
    </citation>
    <scope>NUCLEOTIDE SEQUENCE [LARGE SCALE GENOMIC DNA]</scope>
    <source>
        <strain evidence="14 15">D-507</strain>
    </source>
</reference>
<dbReference type="EC" id="4.2.1.2" evidence="10"/>
<reference evidence="13 16" key="2">
    <citation type="submission" date="2024-06" db="EMBL/GenBank/DDBJ databases">
        <title>Genomic Encyclopedia of Type Strains, Phase IV (KMG-IV): sequencing the most valuable type-strain genomes for metagenomic binning, comparative biology and taxonomic classification.</title>
        <authorList>
            <person name="Goeker M."/>
        </authorList>
    </citation>
    <scope>NUCLEOTIDE SEQUENCE [LARGE SCALE GENOMIC DNA]</scope>
    <source>
        <strain evidence="13 16">D-501</strain>
    </source>
</reference>
<evidence type="ECO:0000259" key="11">
    <source>
        <dbReference type="Pfam" id="PF05681"/>
    </source>
</evidence>
<dbReference type="GO" id="GO:0051539">
    <property type="term" value="F:4 iron, 4 sulfur cluster binding"/>
    <property type="evidence" value="ECO:0007669"/>
    <property type="project" value="UniProtKB-UniRule"/>
</dbReference>
<dbReference type="Pfam" id="PF05683">
    <property type="entry name" value="Fumerase_C"/>
    <property type="match status" value="1"/>
</dbReference>
<dbReference type="PIRSF" id="PIRSF001394">
    <property type="entry name" value="Fe_dep_fumar_hy"/>
    <property type="match status" value="1"/>
</dbReference>
<dbReference type="InterPro" id="IPR004647">
    <property type="entry name" value="Fe-S_hydro-lyase_TtdB-typ_cat"/>
</dbReference>
<evidence type="ECO:0000313" key="13">
    <source>
        <dbReference type="EMBL" id="MET3602363.1"/>
    </source>
</evidence>
<dbReference type="NCBIfam" id="TIGR00723">
    <property type="entry name" value="ttdB_fumA_fumB"/>
    <property type="match status" value="1"/>
</dbReference>
<comment type="function">
    <text evidence="10">Catalyzes the reversible hydration of fumarate to (S)-malate.</text>
</comment>
<evidence type="ECO:0000259" key="12">
    <source>
        <dbReference type="Pfam" id="PF05683"/>
    </source>
</evidence>
<evidence type="ECO:0000256" key="4">
    <source>
        <dbReference type="ARBA" id="ARBA00011738"/>
    </source>
</evidence>
<proteinExistence type="inferred from homology"/>
<dbReference type="InterPro" id="IPR004646">
    <property type="entry name" value="Fe-S_hydro-lyase_TtdA-typ_cat"/>
</dbReference>
<comment type="catalytic activity">
    <reaction evidence="1 10">
        <text>(S)-malate = fumarate + H2O</text>
        <dbReference type="Rhea" id="RHEA:12460"/>
        <dbReference type="ChEBI" id="CHEBI:15377"/>
        <dbReference type="ChEBI" id="CHEBI:15589"/>
        <dbReference type="ChEBI" id="CHEBI:29806"/>
        <dbReference type="EC" id="4.2.1.2"/>
    </reaction>
</comment>
<evidence type="ECO:0000256" key="7">
    <source>
        <dbReference type="ARBA" id="ARBA00023004"/>
    </source>
</evidence>
<evidence type="ECO:0000256" key="6">
    <source>
        <dbReference type="ARBA" id="ARBA00022723"/>
    </source>
</evidence>
<gene>
    <name evidence="13" type="ORF">ABIC99_000139</name>
    <name evidence="14" type="ORF">EWH46_10960</name>
</gene>
<evidence type="ECO:0000256" key="1">
    <source>
        <dbReference type="ARBA" id="ARBA00000929"/>
    </source>
</evidence>
<dbReference type="EMBL" id="JBEPLS010000001">
    <property type="protein sequence ID" value="MET3602363.1"/>
    <property type="molecule type" value="Genomic_DNA"/>
</dbReference>
<dbReference type="GO" id="GO:0004333">
    <property type="term" value="F:fumarate hydratase activity"/>
    <property type="evidence" value="ECO:0007669"/>
    <property type="project" value="UniProtKB-UniRule"/>
</dbReference>
<dbReference type="PANTHER" id="PTHR43351">
    <property type="entry name" value="L(+)-TARTRATE DEHYDRATASE SUBUNIT BETA"/>
    <property type="match status" value="1"/>
</dbReference>
<dbReference type="NCBIfam" id="TIGR00722">
    <property type="entry name" value="ttdA_fumA_fumB"/>
    <property type="match status" value="1"/>
</dbReference>
<dbReference type="SUPFAM" id="SSF117457">
    <property type="entry name" value="FumA C-terminal domain-like"/>
    <property type="match status" value="1"/>
</dbReference>
<name>A0A5C1PZL3_9BURK</name>
<dbReference type="RefSeq" id="WP_149503942.1">
    <property type="nucleotide sequence ID" value="NZ_CP035708.1"/>
</dbReference>
<comment type="similarity">
    <text evidence="3 10">Belongs to the class-I fumarase family.</text>
</comment>
<dbReference type="GO" id="GO:0006091">
    <property type="term" value="P:generation of precursor metabolites and energy"/>
    <property type="evidence" value="ECO:0007669"/>
    <property type="project" value="InterPro"/>
</dbReference>
<feature type="domain" description="Fe-S hydro-lyase tartrate dehydratase beta-type catalytic" evidence="12">
    <location>
        <begin position="289"/>
        <end position="489"/>
    </location>
</feature>
<evidence type="ECO:0000313" key="15">
    <source>
        <dbReference type="Proteomes" id="UP000323522"/>
    </source>
</evidence>
<evidence type="ECO:0000256" key="2">
    <source>
        <dbReference type="ARBA" id="ARBA00001966"/>
    </source>
</evidence>
<evidence type="ECO:0000256" key="8">
    <source>
        <dbReference type="ARBA" id="ARBA00023014"/>
    </source>
</evidence>
<sequence>MTIIRQDDLIESVAAALQYISYYHPADYIAHLARAYEREESPAAKDAIAQILTNSRMCAEGRRPICQDTGIVNVFLKIGMDVKWQGFTGSIQDAIDEGVRRGYNNPDNKLRASVLSEPIFERRNTKDNTPAVVFMEVVPGDKVDVIVAAKGGGSENKSKVYMLNPSDNIVDWVLKTVPTMGAGWCPPGMLGIGVGGTAEKAALLAKEALMDDIDMYELLERGPQNKLEELRIELYEKVNALGIGAQGLGGLTTVLDVKIKTYPTHAASKPIAMIPNCAATRHAHFVMDGSGPVYLDPPSLDLWPNVNWAPDYNKSKRVDLNTLTPAEVASWTPGQTLLLNGKMLTGRDAAHKRIQDMLAKGEPLPVDFTNRVIYYVGPVDPVRDEVVGPAGPTTATRMDKFTEMMLAKTGLIAMVGKAERGPVAIEAIKNHKSAYLMAVGGSAYLVSKAIKAAKVVGFADLGMEAIYEFDVVDMPVTVAVDAGGTSAHIEGPKTWQARIGKIPVVEG</sequence>